<dbReference type="NCBIfam" id="TIGR00254">
    <property type="entry name" value="GGDEF"/>
    <property type="match status" value="1"/>
</dbReference>
<dbReference type="PROSITE" id="PS50112">
    <property type="entry name" value="PAS"/>
    <property type="match status" value="1"/>
</dbReference>
<dbReference type="InterPro" id="IPR001633">
    <property type="entry name" value="EAL_dom"/>
</dbReference>
<dbReference type="InterPro" id="IPR001610">
    <property type="entry name" value="PAC"/>
</dbReference>
<dbReference type="SUPFAM" id="SSF141868">
    <property type="entry name" value="EAL domain-like"/>
    <property type="match status" value="1"/>
</dbReference>
<evidence type="ECO:0000259" key="1">
    <source>
        <dbReference type="PROSITE" id="PS50112"/>
    </source>
</evidence>
<dbReference type="GO" id="GO:0003824">
    <property type="term" value="F:catalytic activity"/>
    <property type="evidence" value="ECO:0007669"/>
    <property type="project" value="UniProtKB-ARBA"/>
</dbReference>
<dbReference type="PROSITE" id="PS50113">
    <property type="entry name" value="PAC"/>
    <property type="match status" value="2"/>
</dbReference>
<dbReference type="CDD" id="cd01948">
    <property type="entry name" value="EAL"/>
    <property type="match status" value="1"/>
</dbReference>
<evidence type="ECO:0000259" key="4">
    <source>
        <dbReference type="PROSITE" id="PS50887"/>
    </source>
</evidence>
<dbReference type="SMART" id="SM00086">
    <property type="entry name" value="PAC"/>
    <property type="match status" value="2"/>
</dbReference>
<name>A0A239L199_9BURK</name>
<dbReference type="InterPro" id="IPR052155">
    <property type="entry name" value="Biofilm_reg_signaling"/>
</dbReference>
<dbReference type="Proteomes" id="UP000198284">
    <property type="component" value="Unassembled WGS sequence"/>
</dbReference>
<dbReference type="EMBL" id="FZOT01000018">
    <property type="protein sequence ID" value="SNT23623.1"/>
    <property type="molecule type" value="Genomic_DNA"/>
</dbReference>
<dbReference type="InterPro" id="IPR035965">
    <property type="entry name" value="PAS-like_dom_sf"/>
</dbReference>
<organism evidence="5 6">
    <name type="scientific">Noviherbaspirillum humi</name>
    <dbReference type="NCBI Taxonomy" id="1688639"/>
    <lineage>
        <taxon>Bacteria</taxon>
        <taxon>Pseudomonadati</taxon>
        <taxon>Pseudomonadota</taxon>
        <taxon>Betaproteobacteria</taxon>
        <taxon>Burkholderiales</taxon>
        <taxon>Oxalobacteraceae</taxon>
        <taxon>Noviherbaspirillum</taxon>
    </lineage>
</organism>
<dbReference type="Pfam" id="PF13426">
    <property type="entry name" value="PAS_9"/>
    <property type="match status" value="1"/>
</dbReference>
<dbReference type="NCBIfam" id="TIGR00229">
    <property type="entry name" value="sensory_box"/>
    <property type="match status" value="3"/>
</dbReference>
<feature type="domain" description="PAS" evidence="1">
    <location>
        <begin position="140"/>
        <end position="195"/>
    </location>
</feature>
<keyword evidence="6" id="KW-1185">Reference proteome</keyword>
<dbReference type="PANTHER" id="PTHR44757:SF10">
    <property type="entry name" value="MEMBRANE PROTEIN"/>
    <property type="match status" value="1"/>
</dbReference>
<proteinExistence type="predicted"/>
<dbReference type="Gene3D" id="3.30.450.20">
    <property type="entry name" value="PAS domain"/>
    <property type="match status" value="3"/>
</dbReference>
<dbReference type="PANTHER" id="PTHR44757">
    <property type="entry name" value="DIGUANYLATE CYCLASE DGCP"/>
    <property type="match status" value="1"/>
</dbReference>
<dbReference type="InterPro" id="IPR000160">
    <property type="entry name" value="GGDEF_dom"/>
</dbReference>
<dbReference type="Gene3D" id="3.30.70.270">
    <property type="match status" value="1"/>
</dbReference>
<dbReference type="PROSITE" id="PS50883">
    <property type="entry name" value="EAL"/>
    <property type="match status" value="1"/>
</dbReference>
<feature type="domain" description="PAC" evidence="2">
    <location>
        <begin position="211"/>
        <end position="264"/>
    </location>
</feature>
<evidence type="ECO:0000313" key="6">
    <source>
        <dbReference type="Proteomes" id="UP000198284"/>
    </source>
</evidence>
<dbReference type="InterPro" id="IPR013655">
    <property type="entry name" value="PAS_fold_3"/>
</dbReference>
<dbReference type="InterPro" id="IPR043128">
    <property type="entry name" value="Rev_trsase/Diguanyl_cyclase"/>
</dbReference>
<dbReference type="SUPFAM" id="SSF55785">
    <property type="entry name" value="PYP-like sensor domain (PAS domain)"/>
    <property type="match status" value="3"/>
</dbReference>
<dbReference type="FunFam" id="3.30.70.270:FF:000001">
    <property type="entry name" value="Diguanylate cyclase domain protein"/>
    <property type="match status" value="1"/>
</dbReference>
<gene>
    <name evidence="5" type="ORF">SAMN06265795_11857</name>
</gene>
<feature type="domain" description="EAL" evidence="3">
    <location>
        <begin position="564"/>
        <end position="819"/>
    </location>
</feature>
<dbReference type="InterPro" id="IPR035919">
    <property type="entry name" value="EAL_sf"/>
</dbReference>
<accession>A0A239L199</accession>
<sequence>MTNSTDMASCSDVSRRMLARRLTDEAEMIIWEADADGRCVYLNPGAMKGLETPCLVHIADWQPFIHPEDLPRVTAVVQEAKRRQAEYQVQYRILRSDGSERWMLSSAAPRLDPAGRLTGYLGALVDITATYEDRKRLAHSEAEHRLLTENALDLISHCDAAGNYVYVSPSHFDILGYRPQELIGTRVYDHIHPDDLILSSRPPAPGTSRLRLINLRFRHKLGHWVWLGTSTRTIRDAKTGERSGIVAVARDITAQLEAERELVRREERFRSLTSLSSDWYWETNAEGRFTFFSDGFYTRLRLSPEQLLGTTFHDTTADHDDPGFLACIDAIVKRRPFRDVTYPALAPGNPGMVRHIRMSGEPFSENGLFCGYRGVSRDVTAEVKAARALERLATRDVLTELPNRALLDERLKQRLNDRRGAVPQAVFFIDLDDFKEVNDSFGHAAGDRLLQTIARRLTQSVRPDDIVARLGGDEFVVVAECKYGATSATRIAQKLCAAVEEPVSVDGHEIKGSTSIGISLYPQDGESSEVLLQNADTALYRAKAGGGGSYCFFTAEMGAAIRTRLLLQSALRHAMQRGQFEVHYQPRMDLRTLQIGGMEALLRWTHPELGAISPAQFIPLAEETGLIDEIGAWVLGQAARQTQEWNRRYGLSLQVSVNLSTRQLRSAELVATVADALRVSALPPRLLELELTETCMIEDRDRAASMMKQLKALGIRLAVDDFGTGHSSLAYLCRFPLDCVKLDRSFLLHEHPEGISPDQLVQAMINLAHALKLSVVAEGVESKEQLEFLRRQACDEAQGFCVSAPLAPNAFEALLQEGWENRLAGSGRQAEAGMALLP</sequence>
<dbReference type="SUPFAM" id="SSF55073">
    <property type="entry name" value="Nucleotide cyclase"/>
    <property type="match status" value="1"/>
</dbReference>
<dbReference type="InterPro" id="IPR029787">
    <property type="entry name" value="Nucleotide_cyclase"/>
</dbReference>
<feature type="domain" description="GGDEF" evidence="4">
    <location>
        <begin position="422"/>
        <end position="555"/>
    </location>
</feature>
<dbReference type="Gene3D" id="3.20.20.450">
    <property type="entry name" value="EAL domain"/>
    <property type="match status" value="1"/>
</dbReference>
<dbReference type="Pfam" id="PF00990">
    <property type="entry name" value="GGDEF"/>
    <property type="match status" value="1"/>
</dbReference>
<dbReference type="PROSITE" id="PS50887">
    <property type="entry name" value="GGDEF"/>
    <property type="match status" value="1"/>
</dbReference>
<dbReference type="AlphaFoldDB" id="A0A239L199"/>
<dbReference type="Pfam" id="PF08447">
    <property type="entry name" value="PAS_3"/>
    <property type="match status" value="2"/>
</dbReference>
<dbReference type="SMART" id="SM00267">
    <property type="entry name" value="GGDEF"/>
    <property type="match status" value="1"/>
</dbReference>
<evidence type="ECO:0000259" key="2">
    <source>
        <dbReference type="PROSITE" id="PS50113"/>
    </source>
</evidence>
<dbReference type="Pfam" id="PF00563">
    <property type="entry name" value="EAL"/>
    <property type="match status" value="1"/>
</dbReference>
<dbReference type="InterPro" id="IPR000700">
    <property type="entry name" value="PAS-assoc_C"/>
</dbReference>
<dbReference type="CDD" id="cd01949">
    <property type="entry name" value="GGDEF"/>
    <property type="match status" value="1"/>
</dbReference>
<evidence type="ECO:0000313" key="5">
    <source>
        <dbReference type="EMBL" id="SNT23623.1"/>
    </source>
</evidence>
<dbReference type="SMART" id="SM00052">
    <property type="entry name" value="EAL"/>
    <property type="match status" value="1"/>
</dbReference>
<dbReference type="InterPro" id="IPR000014">
    <property type="entry name" value="PAS"/>
</dbReference>
<dbReference type="CDD" id="cd00130">
    <property type="entry name" value="PAS"/>
    <property type="match status" value="3"/>
</dbReference>
<feature type="domain" description="PAC" evidence="2">
    <location>
        <begin position="87"/>
        <end position="139"/>
    </location>
</feature>
<dbReference type="SMART" id="SM00091">
    <property type="entry name" value="PAS"/>
    <property type="match status" value="3"/>
</dbReference>
<evidence type="ECO:0000259" key="3">
    <source>
        <dbReference type="PROSITE" id="PS50883"/>
    </source>
</evidence>
<reference evidence="5 6" key="1">
    <citation type="submission" date="2017-06" db="EMBL/GenBank/DDBJ databases">
        <authorList>
            <person name="Kim H.J."/>
            <person name="Triplett B.A."/>
        </authorList>
    </citation>
    <scope>NUCLEOTIDE SEQUENCE [LARGE SCALE GENOMIC DNA]</scope>
    <source>
        <strain evidence="5 6">U15</strain>
    </source>
</reference>
<dbReference type="OrthoDB" id="9813903at2"/>
<dbReference type="RefSeq" id="WP_089401174.1">
    <property type="nucleotide sequence ID" value="NZ_FZOT01000018.1"/>
</dbReference>
<protein>
    <submittedName>
        <fullName evidence="5">PAS domain S-box-containing protein/diguanylate cyclase (GGDEF) domain-containing protein</fullName>
    </submittedName>
</protein>